<dbReference type="CDD" id="cd15457">
    <property type="entry name" value="NADAR"/>
    <property type="match status" value="1"/>
</dbReference>
<dbReference type="OrthoDB" id="206452at2759"/>
<feature type="region of interest" description="Disordered" evidence="1">
    <location>
        <begin position="1"/>
        <end position="53"/>
    </location>
</feature>
<evidence type="ECO:0000313" key="3">
    <source>
        <dbReference type="EMBL" id="KAF2118644.1"/>
    </source>
</evidence>
<dbReference type="NCBIfam" id="TIGR02464">
    <property type="entry name" value="ribofla_fusion"/>
    <property type="match status" value="1"/>
</dbReference>
<dbReference type="InterPro" id="IPR037238">
    <property type="entry name" value="YbiA-like_sf"/>
</dbReference>
<evidence type="ECO:0000256" key="1">
    <source>
        <dbReference type="SAM" id="MobiDB-lite"/>
    </source>
</evidence>
<dbReference type="EMBL" id="ML977316">
    <property type="protein sequence ID" value="KAF2118644.1"/>
    <property type="molecule type" value="Genomic_DNA"/>
</dbReference>
<reference evidence="3" key="1">
    <citation type="journal article" date="2020" name="Stud. Mycol.">
        <title>101 Dothideomycetes genomes: a test case for predicting lifestyles and emergence of pathogens.</title>
        <authorList>
            <person name="Haridas S."/>
            <person name="Albert R."/>
            <person name="Binder M."/>
            <person name="Bloem J."/>
            <person name="Labutti K."/>
            <person name="Salamov A."/>
            <person name="Andreopoulos B."/>
            <person name="Baker S."/>
            <person name="Barry K."/>
            <person name="Bills G."/>
            <person name="Bluhm B."/>
            <person name="Cannon C."/>
            <person name="Castanera R."/>
            <person name="Culley D."/>
            <person name="Daum C."/>
            <person name="Ezra D."/>
            <person name="Gonzalez J."/>
            <person name="Henrissat B."/>
            <person name="Kuo A."/>
            <person name="Liang C."/>
            <person name="Lipzen A."/>
            <person name="Lutzoni F."/>
            <person name="Magnuson J."/>
            <person name="Mondo S."/>
            <person name="Nolan M."/>
            <person name="Ohm R."/>
            <person name="Pangilinan J."/>
            <person name="Park H.-J."/>
            <person name="Ramirez L."/>
            <person name="Alfaro M."/>
            <person name="Sun H."/>
            <person name="Tritt A."/>
            <person name="Yoshinaga Y."/>
            <person name="Zwiers L.-H."/>
            <person name="Turgeon B."/>
            <person name="Goodwin S."/>
            <person name="Spatafora J."/>
            <person name="Crous P."/>
            <person name="Grigoriev I."/>
        </authorList>
    </citation>
    <scope>NUCLEOTIDE SEQUENCE</scope>
    <source>
        <strain evidence="3">CBS 627.86</strain>
    </source>
</reference>
<evidence type="ECO:0000313" key="4">
    <source>
        <dbReference type="Proteomes" id="UP000799770"/>
    </source>
</evidence>
<keyword evidence="4" id="KW-1185">Reference proteome</keyword>
<protein>
    <recommendedName>
        <fullName evidence="2">NADAR domain-containing protein</fullName>
    </recommendedName>
</protein>
<dbReference type="SUPFAM" id="SSF143990">
    <property type="entry name" value="YbiA-like"/>
    <property type="match status" value="1"/>
</dbReference>
<feature type="domain" description="NADAR" evidence="2">
    <location>
        <begin position="75"/>
        <end position="228"/>
    </location>
</feature>
<proteinExistence type="predicted"/>
<sequence length="277" mass="31334">MPKAKRKAVAKAKISTQPSTNRRTRSSVRAESKVKIKEEAQESAPQPSPARVKANRRINVKAETSTIPPKQPPLFFWKETEREGGFLSPWYRSTFQSNGRTYQSAGQCIIAAKARTFGDKGTLKRILATADAEELKALGDSVKDFNENQWQSHGANFANDANMAKFTRGKQSKSLLQRLNDLGTRELVFADPSDSFLGIGYEAVEAEHVDREQWGDNMFGKSLNFVRLTMDKEQEVKVDKTKKQKTKQKKKKSTRREDSEPFDASIFDVGGRLSIWW</sequence>
<dbReference type="AlphaFoldDB" id="A0A6A5ZHU2"/>
<feature type="compositionally biased region" description="Basic residues" evidence="1">
    <location>
        <begin position="242"/>
        <end position="254"/>
    </location>
</feature>
<dbReference type="Gene3D" id="1.10.357.40">
    <property type="entry name" value="YbiA-like"/>
    <property type="match status" value="1"/>
</dbReference>
<name>A0A6A5ZHU2_9PLEO</name>
<dbReference type="Pfam" id="PF08719">
    <property type="entry name" value="NADAR"/>
    <property type="match status" value="1"/>
</dbReference>
<organism evidence="3 4">
    <name type="scientific">Lophiotrema nucula</name>
    <dbReference type="NCBI Taxonomy" id="690887"/>
    <lineage>
        <taxon>Eukaryota</taxon>
        <taxon>Fungi</taxon>
        <taxon>Dikarya</taxon>
        <taxon>Ascomycota</taxon>
        <taxon>Pezizomycotina</taxon>
        <taxon>Dothideomycetes</taxon>
        <taxon>Pleosporomycetidae</taxon>
        <taxon>Pleosporales</taxon>
        <taxon>Lophiotremataceae</taxon>
        <taxon>Lophiotrema</taxon>
    </lineage>
</organism>
<feature type="compositionally biased region" description="Basic residues" evidence="1">
    <location>
        <begin position="1"/>
        <end position="10"/>
    </location>
</feature>
<feature type="region of interest" description="Disordered" evidence="1">
    <location>
        <begin position="236"/>
        <end position="259"/>
    </location>
</feature>
<dbReference type="InterPro" id="IPR012816">
    <property type="entry name" value="NADAR"/>
</dbReference>
<evidence type="ECO:0000259" key="2">
    <source>
        <dbReference type="Pfam" id="PF08719"/>
    </source>
</evidence>
<dbReference type="Proteomes" id="UP000799770">
    <property type="component" value="Unassembled WGS sequence"/>
</dbReference>
<accession>A0A6A5ZHU2</accession>
<feature type="compositionally biased region" description="Basic and acidic residues" evidence="1">
    <location>
        <begin position="28"/>
        <end position="40"/>
    </location>
</feature>
<gene>
    <name evidence="3" type="ORF">BDV96DRAFT_360550</name>
</gene>